<dbReference type="AlphaFoldDB" id="A0A2N8KNU4"/>
<evidence type="ECO:0000259" key="2">
    <source>
        <dbReference type="Pfam" id="PF16747"/>
    </source>
</evidence>
<keyword evidence="4" id="KW-1185">Reference proteome</keyword>
<reference evidence="3 4" key="1">
    <citation type="submission" date="2018-01" db="EMBL/GenBank/DDBJ databases">
        <title>The draft genome of an aniline degradation strain ANB-1.</title>
        <authorList>
            <person name="Zhang L."/>
            <person name="Jiang J."/>
        </authorList>
    </citation>
    <scope>NUCLEOTIDE SEQUENCE [LARGE SCALE GENOMIC DNA]</scope>
    <source>
        <strain evidence="3 4">ANB-1</strain>
    </source>
</reference>
<dbReference type="RefSeq" id="WP_102771062.1">
    <property type="nucleotide sequence ID" value="NZ_POQS01000001.1"/>
</dbReference>
<feature type="domain" description="Surface-adhesin protein E-like" evidence="2">
    <location>
        <begin position="69"/>
        <end position="179"/>
    </location>
</feature>
<sequence length="188" mass="19659">MIARHARLRLVLAALAAALWSPAAPAAPPGACETVTVREGDPVPPGACAVNVLPRDPGPAGMLFGGPDWVPLDPQAMPGVFYDSASIKPVSDSPAVMAVTVAWFYAQPRISEANGKPYRSVAQPVVLNCAAETYSVERTLHYAGENATGELVEATPTAGIHDAPVAHDPVQRKLRGLICPAAGKRPRK</sequence>
<keyword evidence="1" id="KW-0732">Signal</keyword>
<organism evidence="3 4">
    <name type="scientific">Achromobacter pulmonis</name>
    <dbReference type="NCBI Taxonomy" id="1389932"/>
    <lineage>
        <taxon>Bacteria</taxon>
        <taxon>Pseudomonadati</taxon>
        <taxon>Pseudomonadota</taxon>
        <taxon>Betaproteobacteria</taxon>
        <taxon>Burkholderiales</taxon>
        <taxon>Alcaligenaceae</taxon>
        <taxon>Achromobacter</taxon>
    </lineage>
</organism>
<dbReference type="Proteomes" id="UP000235994">
    <property type="component" value="Unassembled WGS sequence"/>
</dbReference>
<gene>
    <name evidence="3" type="ORF">C1I89_01585</name>
</gene>
<evidence type="ECO:0000256" key="1">
    <source>
        <dbReference type="SAM" id="SignalP"/>
    </source>
</evidence>
<evidence type="ECO:0000313" key="3">
    <source>
        <dbReference type="EMBL" id="PND35117.1"/>
    </source>
</evidence>
<protein>
    <recommendedName>
        <fullName evidence="2">Surface-adhesin protein E-like domain-containing protein</fullName>
    </recommendedName>
</protein>
<comment type="caution">
    <text evidence="3">The sequence shown here is derived from an EMBL/GenBank/DDBJ whole genome shotgun (WGS) entry which is preliminary data.</text>
</comment>
<proteinExistence type="predicted"/>
<dbReference type="EMBL" id="POQS01000001">
    <property type="protein sequence ID" value="PND35117.1"/>
    <property type="molecule type" value="Genomic_DNA"/>
</dbReference>
<name>A0A2N8KNU4_9BURK</name>
<feature type="signal peptide" evidence="1">
    <location>
        <begin position="1"/>
        <end position="26"/>
    </location>
</feature>
<evidence type="ECO:0000313" key="4">
    <source>
        <dbReference type="Proteomes" id="UP000235994"/>
    </source>
</evidence>
<dbReference type="InterPro" id="IPR031939">
    <property type="entry name" value="Adhesin_E-like"/>
</dbReference>
<feature type="chain" id="PRO_5014912303" description="Surface-adhesin protein E-like domain-containing protein" evidence="1">
    <location>
        <begin position="27"/>
        <end position="188"/>
    </location>
</feature>
<dbReference type="Pfam" id="PF16747">
    <property type="entry name" value="Adhesin_E"/>
    <property type="match status" value="1"/>
</dbReference>
<accession>A0A2N8KNU4</accession>